<feature type="transmembrane region" description="Helical" evidence="5">
    <location>
        <begin position="492"/>
        <end position="513"/>
    </location>
</feature>
<feature type="transmembrane region" description="Helical" evidence="5">
    <location>
        <begin position="221"/>
        <end position="238"/>
    </location>
</feature>
<comment type="subcellular location">
    <subcellularLocation>
        <location evidence="1">Membrane</location>
        <topology evidence="1">Multi-pass membrane protein</topology>
    </subcellularLocation>
</comment>
<dbReference type="EMBL" id="JBJQOH010000001">
    <property type="protein sequence ID" value="KAL3701363.1"/>
    <property type="molecule type" value="Genomic_DNA"/>
</dbReference>
<name>A0ABD3ICD6_9MARC</name>
<feature type="transmembrane region" description="Helical" evidence="5">
    <location>
        <begin position="426"/>
        <end position="447"/>
    </location>
</feature>
<evidence type="ECO:0000256" key="3">
    <source>
        <dbReference type="ARBA" id="ARBA00022989"/>
    </source>
</evidence>
<evidence type="ECO:0000256" key="5">
    <source>
        <dbReference type="SAM" id="Phobius"/>
    </source>
</evidence>
<dbReference type="GO" id="GO:0008374">
    <property type="term" value="F:O-acyltransferase activity"/>
    <property type="evidence" value="ECO:0007669"/>
    <property type="project" value="UniProtKB-ARBA"/>
</dbReference>
<feature type="transmembrane region" description="Helical" evidence="5">
    <location>
        <begin position="191"/>
        <end position="209"/>
    </location>
</feature>
<dbReference type="InterPro" id="IPR009447">
    <property type="entry name" value="PIGW/GWT1"/>
</dbReference>
<reference evidence="6 7" key="1">
    <citation type="submission" date="2024-09" db="EMBL/GenBank/DDBJ databases">
        <title>Chromosome-scale assembly of Riccia sorocarpa.</title>
        <authorList>
            <person name="Paukszto L."/>
        </authorList>
    </citation>
    <scope>NUCLEOTIDE SEQUENCE [LARGE SCALE GENOMIC DNA]</scope>
    <source>
        <strain evidence="6">LP-2024</strain>
        <tissue evidence="6">Aerial parts of the thallus</tissue>
    </source>
</reference>
<dbReference type="PIRSF" id="PIRSF017321">
    <property type="entry name" value="GWT1"/>
    <property type="match status" value="1"/>
</dbReference>
<evidence type="ECO:0000256" key="2">
    <source>
        <dbReference type="ARBA" id="ARBA00022692"/>
    </source>
</evidence>
<proteinExistence type="predicted"/>
<feature type="transmembrane region" description="Helical" evidence="5">
    <location>
        <begin position="112"/>
        <end position="132"/>
    </location>
</feature>
<feature type="transmembrane region" description="Helical" evidence="5">
    <location>
        <begin position="393"/>
        <end position="414"/>
    </location>
</feature>
<evidence type="ECO:0000313" key="7">
    <source>
        <dbReference type="Proteomes" id="UP001633002"/>
    </source>
</evidence>
<keyword evidence="7" id="KW-1185">Reference proteome</keyword>
<feature type="transmembrane region" description="Helical" evidence="5">
    <location>
        <begin position="354"/>
        <end position="373"/>
    </location>
</feature>
<evidence type="ECO:0000256" key="1">
    <source>
        <dbReference type="ARBA" id="ARBA00004141"/>
    </source>
</evidence>
<sequence>MVLLLSIDCWINAEGISVLSSPHYIVRASQVSVMDLEDNAVAGASLKQLKEAFVSNLHGSSMVEIAAMSAVVPIFVILRQLSGLLLQPAPRGAVASSNEQGKSSGSARDNKLYVTLLLKDFIFVALPTLACLTILADWVYVVTGVSLLLTSIGILVYRRRSHILKDAHIPPEEKTVEPLPRKTSFLSSFRFSMMLVTVISILAVDFKVFPRRFAKTETYGTGLMDVGVGSFVVANGLVSRQARNLPPSKYGGALRNTSPLLVIGFARLILTKGVDYQEHVAEYGVHWNFFFTLAGVTLLTSIIHVPAAYCGSLAVLILGGYQASLSYGLNKYLLSSERGPGLISLNKEGIYSTLGYWSLYLISVRLGSYLLYLSERLRRQDASTDSRIKGATTWWIVMDIWLLDAIFWLLAVFVDEFIERVSRRTCNMAYVLFVLAQNLEVTAIFLTAESLLPPRLMPLLQIFDDNMLGTFLWANLLTGLVNMSMQTIFAPTLVAMGALSTYLALLVGGMGIVGTRGLKLKFW</sequence>
<keyword evidence="4 5" id="KW-0472">Membrane</keyword>
<comment type="caution">
    <text evidence="6">The sequence shown here is derived from an EMBL/GenBank/DDBJ whole genome shotgun (WGS) entry which is preliminary data.</text>
</comment>
<feature type="transmembrane region" description="Helical" evidence="5">
    <location>
        <begin position="138"/>
        <end position="157"/>
    </location>
</feature>
<gene>
    <name evidence="6" type="ORF">R1sor_019385</name>
</gene>
<evidence type="ECO:0008006" key="8">
    <source>
        <dbReference type="Google" id="ProtNLM"/>
    </source>
</evidence>
<protein>
    <recommendedName>
        <fullName evidence="8">GPI-anchored wall transfer protein</fullName>
    </recommendedName>
</protein>
<keyword evidence="3 5" id="KW-1133">Transmembrane helix</keyword>
<dbReference type="PANTHER" id="PTHR20661">
    <property type="entry name" value="PHOSPHATIDYLINOSITOL-GLYCAN BIOSYNTHESIS CLASS W PROTEIN"/>
    <property type="match status" value="1"/>
</dbReference>
<evidence type="ECO:0000313" key="6">
    <source>
        <dbReference type="EMBL" id="KAL3701363.1"/>
    </source>
</evidence>
<organism evidence="6 7">
    <name type="scientific">Riccia sorocarpa</name>
    <dbReference type="NCBI Taxonomy" id="122646"/>
    <lineage>
        <taxon>Eukaryota</taxon>
        <taxon>Viridiplantae</taxon>
        <taxon>Streptophyta</taxon>
        <taxon>Embryophyta</taxon>
        <taxon>Marchantiophyta</taxon>
        <taxon>Marchantiopsida</taxon>
        <taxon>Marchantiidae</taxon>
        <taxon>Marchantiales</taxon>
        <taxon>Ricciaceae</taxon>
        <taxon>Riccia</taxon>
    </lineage>
</organism>
<dbReference type="GO" id="GO:0016020">
    <property type="term" value="C:membrane"/>
    <property type="evidence" value="ECO:0007669"/>
    <property type="project" value="UniProtKB-SubCell"/>
</dbReference>
<dbReference type="Pfam" id="PF06423">
    <property type="entry name" value="GWT1"/>
    <property type="match status" value="1"/>
</dbReference>
<keyword evidence="2 5" id="KW-0812">Transmembrane</keyword>
<feature type="transmembrane region" description="Helical" evidence="5">
    <location>
        <begin position="467"/>
        <end position="485"/>
    </location>
</feature>
<feature type="transmembrane region" description="Helical" evidence="5">
    <location>
        <begin position="290"/>
        <end position="321"/>
    </location>
</feature>
<dbReference type="GO" id="GO:0006505">
    <property type="term" value="P:GPI anchor metabolic process"/>
    <property type="evidence" value="ECO:0007669"/>
    <property type="project" value="UniProtKB-ARBA"/>
</dbReference>
<evidence type="ECO:0000256" key="4">
    <source>
        <dbReference type="ARBA" id="ARBA00023136"/>
    </source>
</evidence>
<accession>A0ABD3ICD6</accession>
<dbReference type="Proteomes" id="UP001633002">
    <property type="component" value="Unassembled WGS sequence"/>
</dbReference>
<dbReference type="AlphaFoldDB" id="A0ABD3ICD6"/>
<dbReference type="PANTHER" id="PTHR20661:SF0">
    <property type="entry name" value="PHOSPHATIDYLINOSITOL-GLYCAN BIOSYNTHESIS CLASS W PROTEIN"/>
    <property type="match status" value="1"/>
</dbReference>